<evidence type="ECO:0000256" key="7">
    <source>
        <dbReference type="SAM" id="Phobius"/>
    </source>
</evidence>
<keyword evidence="6" id="KW-0016">Alginate biosynthesis</keyword>
<evidence type="ECO:0000256" key="3">
    <source>
        <dbReference type="ARBA" id="ARBA00022679"/>
    </source>
</evidence>
<protein>
    <recommendedName>
        <fullName evidence="8">AlgX/AlgJ SGNH hydrolase-like domain-containing protein</fullName>
    </recommendedName>
</protein>
<dbReference type="KEGG" id="fsa:C5Q98_06460"/>
<evidence type="ECO:0000256" key="5">
    <source>
        <dbReference type="ARBA" id="ARBA00022764"/>
    </source>
</evidence>
<evidence type="ECO:0000313" key="9">
    <source>
        <dbReference type="EMBL" id="AVM42871.1"/>
    </source>
</evidence>
<comment type="subcellular location">
    <subcellularLocation>
        <location evidence="1">Periplasm</location>
    </subcellularLocation>
</comment>
<gene>
    <name evidence="9" type="ORF">C5Q98_06460</name>
</gene>
<dbReference type="RefSeq" id="WP_106012820.1">
    <property type="nucleotide sequence ID" value="NZ_CP027226.1"/>
</dbReference>
<name>A0A2S0KPA9_9FIRM</name>
<evidence type="ECO:0000256" key="2">
    <source>
        <dbReference type="ARBA" id="ARBA00005182"/>
    </source>
</evidence>
<keyword evidence="3" id="KW-0808">Transferase</keyword>
<comment type="pathway">
    <text evidence="2">Glycan biosynthesis; alginate biosynthesis.</text>
</comment>
<proteinExistence type="predicted"/>
<evidence type="ECO:0000256" key="6">
    <source>
        <dbReference type="ARBA" id="ARBA00022841"/>
    </source>
</evidence>
<dbReference type="Proteomes" id="UP000237947">
    <property type="component" value="Chromosome"/>
</dbReference>
<evidence type="ECO:0000256" key="1">
    <source>
        <dbReference type="ARBA" id="ARBA00004418"/>
    </source>
</evidence>
<dbReference type="Pfam" id="PF16822">
    <property type="entry name" value="ALGX"/>
    <property type="match status" value="1"/>
</dbReference>
<organism evidence="9 10">
    <name type="scientific">Fastidiosipila sanguinis</name>
    <dbReference type="NCBI Taxonomy" id="236753"/>
    <lineage>
        <taxon>Bacteria</taxon>
        <taxon>Bacillati</taxon>
        <taxon>Bacillota</taxon>
        <taxon>Clostridia</taxon>
        <taxon>Eubacteriales</taxon>
        <taxon>Oscillospiraceae</taxon>
        <taxon>Fastidiosipila</taxon>
    </lineage>
</organism>
<dbReference type="OrthoDB" id="175771at2"/>
<keyword evidence="5" id="KW-0574">Periplasm</keyword>
<dbReference type="GO" id="GO:0042597">
    <property type="term" value="C:periplasmic space"/>
    <property type="evidence" value="ECO:0007669"/>
    <property type="project" value="UniProtKB-SubCell"/>
</dbReference>
<dbReference type="GO" id="GO:0042121">
    <property type="term" value="P:alginic acid biosynthetic process"/>
    <property type="evidence" value="ECO:0007669"/>
    <property type="project" value="UniProtKB-UniPathway"/>
</dbReference>
<keyword evidence="4" id="KW-0732">Signal</keyword>
<evidence type="ECO:0000256" key="4">
    <source>
        <dbReference type="ARBA" id="ARBA00022729"/>
    </source>
</evidence>
<keyword evidence="7" id="KW-0472">Membrane</keyword>
<feature type="transmembrane region" description="Helical" evidence="7">
    <location>
        <begin position="24"/>
        <end position="43"/>
    </location>
</feature>
<evidence type="ECO:0000313" key="10">
    <source>
        <dbReference type="Proteomes" id="UP000237947"/>
    </source>
</evidence>
<reference evidence="10" key="1">
    <citation type="submission" date="2018-02" db="EMBL/GenBank/DDBJ databases">
        <authorList>
            <person name="Holder M.E."/>
            <person name="Ajami N.J."/>
            <person name="Petrosino J.F."/>
        </authorList>
    </citation>
    <scope>NUCLEOTIDE SEQUENCE [LARGE SCALE GENOMIC DNA]</scope>
    <source>
        <strain evidence="10">CCUG 47711</strain>
    </source>
</reference>
<dbReference type="GO" id="GO:0016740">
    <property type="term" value="F:transferase activity"/>
    <property type="evidence" value="ECO:0007669"/>
    <property type="project" value="UniProtKB-KW"/>
</dbReference>
<feature type="domain" description="AlgX/AlgJ SGNH hydrolase-like" evidence="8">
    <location>
        <begin position="104"/>
        <end position="242"/>
    </location>
</feature>
<keyword evidence="7" id="KW-1133">Transmembrane helix</keyword>
<evidence type="ECO:0000259" key="8">
    <source>
        <dbReference type="Pfam" id="PF16822"/>
    </source>
</evidence>
<dbReference type="UniPathway" id="UPA00286"/>
<sequence>MQNENIQVDNQEVQKDKINTKIEYIALFIVVVSLYLPFLFLIFKWDTPNYSKQDLAQFPTEIDSNYTKELDAWWQDHFPGRSILITANSLLGDKVFHTSTNSSVISGKNAWYYFEPTVRNFQNANDLSHADLDRIANSLRLQKEHVEGMGKEFKVFVIPNKNTIYPKYMPDRYSKIGEQSDIERLYQHFPEAVNMIDVLETAKRANTDDIYHKEDSHWNRLGAYAGYEAVMENFGLQDKVLSYGEYEISDGWEGDLTNMLFPSIESNDKQIIFPGYKQKFAYTKPLRTAEDIEIETKNLDGQEGSLLIFRDSFSNLLIEFLSNSFDTVHYSRAIPYRYELVDKVEADYVAIELVERNINYLHQMTPKIPVNLEGALGFEYEDGGEVELNYEQDSVNKMHYFTYIEGSGVSAVSDASDASDDDKSKNELALDSITRVYVKNASGYFEAFPMAKDEEIQDGHWNYGFSYNLDDEFMPEELYVYSNKSETWTRLTPVINN</sequence>
<accession>A0A2S0KPA9</accession>
<dbReference type="AlphaFoldDB" id="A0A2S0KPA9"/>
<keyword evidence="10" id="KW-1185">Reference proteome</keyword>
<dbReference type="InterPro" id="IPR031811">
    <property type="entry name" value="ALGX/ALGJ_SGNH-like"/>
</dbReference>
<keyword evidence="7" id="KW-0812">Transmembrane</keyword>
<dbReference type="EMBL" id="CP027226">
    <property type="protein sequence ID" value="AVM42871.1"/>
    <property type="molecule type" value="Genomic_DNA"/>
</dbReference>